<sequence>MVREIKEIDTNMMLTMGERIREARISKNLQSKEMAIILDMSKDNYSRIENGQQLCTTKNLYKIAQVLEVSLDYLLFSTEEDGYVAEVRMLFKGKGLDKLRKATAILKTFFE</sequence>
<name>A0AC61R0X4_9FIRM</name>
<proteinExistence type="predicted"/>
<dbReference type="Proteomes" id="UP000307720">
    <property type="component" value="Unassembled WGS sequence"/>
</dbReference>
<organism evidence="1 2">
    <name type="scientific">Hominisplanchenecus murintestinalis</name>
    <dbReference type="NCBI Taxonomy" id="2941517"/>
    <lineage>
        <taxon>Bacteria</taxon>
        <taxon>Bacillati</taxon>
        <taxon>Bacillota</taxon>
        <taxon>Clostridia</taxon>
        <taxon>Lachnospirales</taxon>
        <taxon>Lachnospiraceae</taxon>
        <taxon>Hominisplanchenecus</taxon>
    </lineage>
</organism>
<keyword evidence="2" id="KW-1185">Reference proteome</keyword>
<evidence type="ECO:0000313" key="1">
    <source>
        <dbReference type="EMBL" id="TGX98798.1"/>
    </source>
</evidence>
<evidence type="ECO:0000313" key="2">
    <source>
        <dbReference type="Proteomes" id="UP000307720"/>
    </source>
</evidence>
<accession>A0AC61R0X4</accession>
<protein>
    <submittedName>
        <fullName evidence="1">XRE family transcriptional regulator</fullName>
    </submittedName>
</protein>
<comment type="caution">
    <text evidence="1">The sequence shown here is derived from an EMBL/GenBank/DDBJ whole genome shotgun (WGS) entry which is preliminary data.</text>
</comment>
<gene>
    <name evidence="1" type="ORF">E5357_07490</name>
</gene>
<dbReference type="EMBL" id="SRZB01000013">
    <property type="protein sequence ID" value="TGX98798.1"/>
    <property type="molecule type" value="Genomic_DNA"/>
</dbReference>
<reference evidence="1" key="1">
    <citation type="submission" date="2019-04" db="EMBL/GenBank/DDBJ databases">
        <title>Microbes associate with the intestines of laboratory mice.</title>
        <authorList>
            <person name="Navarre W."/>
            <person name="Wong E."/>
            <person name="Huang K."/>
            <person name="Tropini C."/>
            <person name="Ng K."/>
            <person name="Yu B."/>
        </authorList>
    </citation>
    <scope>NUCLEOTIDE SEQUENCE</scope>
    <source>
        <strain evidence="1">NM72_1-8</strain>
    </source>
</reference>